<gene>
    <name evidence="1" type="ORF">GAK31_03263</name>
</gene>
<comment type="caution">
    <text evidence="1">The sequence shown here is derived from an EMBL/GenBank/DDBJ whole genome shotgun (WGS) entry which is preliminary data.</text>
</comment>
<reference evidence="2" key="1">
    <citation type="journal article" date="2020" name="MBio">
        <title>Horizontal gene transfer to a defensive symbiont with a reduced genome amongst a multipartite beetle microbiome.</title>
        <authorList>
            <person name="Waterworth S.C."/>
            <person name="Florez L.V."/>
            <person name="Rees E.R."/>
            <person name="Hertweck C."/>
            <person name="Kaltenpoth M."/>
            <person name="Kwan J.C."/>
        </authorList>
    </citation>
    <scope>NUCLEOTIDE SEQUENCE [LARGE SCALE GENOMIC DNA]</scope>
</reference>
<evidence type="ECO:0000313" key="1">
    <source>
        <dbReference type="EMBL" id="KAF1014239.1"/>
    </source>
</evidence>
<dbReference type="AlphaFoldDB" id="A0A7V8FF89"/>
<name>A0A7V8FF89_STEMA</name>
<sequence length="117" mass="12307">MEQTHLCCPQCSAPFVPDAAGLALLQQSRAKGMRLVMIECTRCGSHGDFDPQTGKRPLASTADATPAIPCPEPGCDGLVSHVETLRPPIWGCGHCGMVWADRAALDAQIAQQAPATP</sequence>
<dbReference type="EMBL" id="WNDS01000004">
    <property type="protein sequence ID" value="KAF1014239.1"/>
    <property type="molecule type" value="Genomic_DNA"/>
</dbReference>
<proteinExistence type="predicted"/>
<organism evidence="1 2">
    <name type="scientific">Stenotrophomonas maltophilia</name>
    <name type="common">Pseudomonas maltophilia</name>
    <name type="synonym">Xanthomonas maltophilia</name>
    <dbReference type="NCBI Taxonomy" id="40324"/>
    <lineage>
        <taxon>Bacteria</taxon>
        <taxon>Pseudomonadati</taxon>
        <taxon>Pseudomonadota</taxon>
        <taxon>Gammaproteobacteria</taxon>
        <taxon>Lysobacterales</taxon>
        <taxon>Lysobacteraceae</taxon>
        <taxon>Stenotrophomonas</taxon>
        <taxon>Stenotrophomonas maltophilia group</taxon>
    </lineage>
</organism>
<evidence type="ECO:0000313" key="2">
    <source>
        <dbReference type="Proteomes" id="UP000487117"/>
    </source>
</evidence>
<protein>
    <submittedName>
        <fullName evidence="1">Uncharacterized protein</fullName>
    </submittedName>
</protein>
<dbReference type="Proteomes" id="UP000487117">
    <property type="component" value="Unassembled WGS sequence"/>
</dbReference>
<accession>A0A7V8FF89</accession>